<reference evidence="1" key="2">
    <citation type="submission" date="2020-09" db="EMBL/GenBank/DDBJ databases">
        <authorList>
            <person name="Sun Q."/>
            <person name="Zhou Y."/>
        </authorList>
    </citation>
    <scope>NUCLEOTIDE SEQUENCE</scope>
    <source>
        <strain evidence="1">CGMCC 1.15082</strain>
    </source>
</reference>
<accession>A0A916S612</accession>
<protein>
    <recommendedName>
        <fullName evidence="3">Amidohydrolase</fullName>
    </recommendedName>
</protein>
<dbReference type="Gene3D" id="3.40.630.10">
    <property type="entry name" value="Zn peptidases"/>
    <property type="match status" value="1"/>
</dbReference>
<organism evidence="1 2">
    <name type="scientific">Brucella endophytica</name>
    <dbReference type="NCBI Taxonomy" id="1963359"/>
    <lineage>
        <taxon>Bacteria</taxon>
        <taxon>Pseudomonadati</taxon>
        <taxon>Pseudomonadota</taxon>
        <taxon>Alphaproteobacteria</taxon>
        <taxon>Hyphomicrobiales</taxon>
        <taxon>Brucellaceae</taxon>
        <taxon>Brucella/Ochrobactrum group</taxon>
        <taxon>Brucella</taxon>
    </lineage>
</organism>
<sequence length="58" mass="6134">MRTAALVAQTLGNLGIEHQTGVGRTGIVGHIRGRKAAPMLLIRADMDALPMQEQTGLP</sequence>
<evidence type="ECO:0000313" key="1">
    <source>
        <dbReference type="EMBL" id="GGA86225.1"/>
    </source>
</evidence>
<evidence type="ECO:0000313" key="2">
    <source>
        <dbReference type="Proteomes" id="UP000646478"/>
    </source>
</evidence>
<dbReference type="RefSeq" id="WP_236016063.1">
    <property type="nucleotide sequence ID" value="NZ_BMHH01000004.1"/>
</dbReference>
<name>A0A916S612_9HYPH</name>
<evidence type="ECO:0008006" key="3">
    <source>
        <dbReference type="Google" id="ProtNLM"/>
    </source>
</evidence>
<dbReference type="GO" id="GO:0016787">
    <property type="term" value="F:hydrolase activity"/>
    <property type="evidence" value="ECO:0007669"/>
    <property type="project" value="InterPro"/>
</dbReference>
<gene>
    <name evidence="1" type="ORF">GCM10011491_12300</name>
</gene>
<dbReference type="PANTHER" id="PTHR11014">
    <property type="entry name" value="PEPTIDASE M20 FAMILY MEMBER"/>
    <property type="match status" value="1"/>
</dbReference>
<proteinExistence type="predicted"/>
<dbReference type="Proteomes" id="UP000646478">
    <property type="component" value="Unassembled WGS sequence"/>
</dbReference>
<dbReference type="SUPFAM" id="SSF53187">
    <property type="entry name" value="Zn-dependent exopeptidases"/>
    <property type="match status" value="1"/>
</dbReference>
<dbReference type="PANTHER" id="PTHR11014:SF63">
    <property type="entry name" value="METALLOPEPTIDASE, PUTATIVE (AFU_ORTHOLOGUE AFUA_6G09600)-RELATED"/>
    <property type="match status" value="1"/>
</dbReference>
<dbReference type="AlphaFoldDB" id="A0A916S612"/>
<dbReference type="EMBL" id="BMHH01000004">
    <property type="protein sequence ID" value="GGA86225.1"/>
    <property type="molecule type" value="Genomic_DNA"/>
</dbReference>
<keyword evidence="2" id="KW-1185">Reference proteome</keyword>
<reference evidence="1" key="1">
    <citation type="journal article" date="2014" name="Int. J. Syst. Evol. Microbiol.">
        <title>Complete genome sequence of Corynebacterium casei LMG S-19264T (=DSM 44701T), isolated from a smear-ripened cheese.</title>
        <authorList>
            <consortium name="US DOE Joint Genome Institute (JGI-PGF)"/>
            <person name="Walter F."/>
            <person name="Albersmeier A."/>
            <person name="Kalinowski J."/>
            <person name="Ruckert C."/>
        </authorList>
    </citation>
    <scope>NUCLEOTIDE SEQUENCE</scope>
    <source>
        <strain evidence="1">CGMCC 1.15082</strain>
    </source>
</reference>
<comment type="caution">
    <text evidence="1">The sequence shown here is derived from an EMBL/GenBank/DDBJ whole genome shotgun (WGS) entry which is preliminary data.</text>
</comment>
<dbReference type="InterPro" id="IPR017439">
    <property type="entry name" value="Amidohydrolase"/>
</dbReference>